<dbReference type="EMBL" id="CP053084">
    <property type="protein sequence ID" value="QJR29883.1"/>
    <property type="molecule type" value="Genomic_DNA"/>
</dbReference>
<evidence type="ECO:0000313" key="1">
    <source>
        <dbReference type="EMBL" id="QJR29883.1"/>
    </source>
</evidence>
<protein>
    <submittedName>
        <fullName evidence="1">Uncharacterized protein</fullName>
    </submittedName>
</protein>
<reference evidence="1 2" key="1">
    <citation type="submission" date="2020-05" db="EMBL/GenBank/DDBJ databases">
        <title>Compete genome of Limnobacter sp. SAORIC-580.</title>
        <authorList>
            <person name="Song J."/>
            <person name="Cho J.-C."/>
        </authorList>
    </citation>
    <scope>NUCLEOTIDE SEQUENCE [LARGE SCALE GENOMIC DNA]</scope>
    <source>
        <strain evidence="1 2">SAORIC-580</strain>
    </source>
</reference>
<evidence type="ECO:0000313" key="2">
    <source>
        <dbReference type="Proteomes" id="UP000501130"/>
    </source>
</evidence>
<keyword evidence="2" id="KW-1185">Reference proteome</keyword>
<name>A0ABX6N6Q6_9BURK</name>
<gene>
    <name evidence="1" type="ORF">HKT17_09250</name>
</gene>
<dbReference type="RefSeq" id="WP_171099563.1">
    <property type="nucleotide sequence ID" value="NZ_CP053084.1"/>
</dbReference>
<sequence length="140" mass="16350">MKPLLIACVVFSDYPIKTMAYQRFLNSLGEKCVHSFRSIEPDFSELSHAKLVICDMNIMEEFEEGALSKLEKTFPTANILFLEEDHSDMFVKFSNHRDICRLGKLAEINVIHSTLKELLLQVNRKPKKNQRPRKERIEHT</sequence>
<accession>A0ABX6N6Q6</accession>
<proteinExistence type="predicted"/>
<organism evidence="1 2">
    <name type="scientific">Limnobacter profundi</name>
    <dbReference type="NCBI Taxonomy" id="2732163"/>
    <lineage>
        <taxon>Bacteria</taxon>
        <taxon>Pseudomonadati</taxon>
        <taxon>Pseudomonadota</taxon>
        <taxon>Betaproteobacteria</taxon>
        <taxon>Burkholderiales</taxon>
        <taxon>Burkholderiaceae</taxon>
        <taxon>Limnobacter</taxon>
    </lineage>
</organism>
<dbReference type="Proteomes" id="UP000501130">
    <property type="component" value="Chromosome"/>
</dbReference>